<dbReference type="EMBL" id="JAFEUM010000004">
    <property type="protein sequence ID" value="MBM7037011.1"/>
    <property type="molecule type" value="Genomic_DNA"/>
</dbReference>
<proteinExistence type="inferred from homology"/>
<evidence type="ECO:0000256" key="2">
    <source>
        <dbReference type="ARBA" id="ARBA00006464"/>
    </source>
</evidence>
<keyword evidence="3" id="KW-0808">Transferase</keyword>
<evidence type="ECO:0000259" key="8">
    <source>
        <dbReference type="Pfam" id="PF02397"/>
    </source>
</evidence>
<organism evidence="9 10">
    <name type="scientific">Vibrio ulleungensis</name>
    <dbReference type="NCBI Taxonomy" id="2807619"/>
    <lineage>
        <taxon>Bacteria</taxon>
        <taxon>Pseudomonadati</taxon>
        <taxon>Pseudomonadota</taxon>
        <taxon>Gammaproteobacteria</taxon>
        <taxon>Vibrionales</taxon>
        <taxon>Vibrionaceae</taxon>
        <taxon>Vibrio</taxon>
    </lineage>
</organism>
<name>A0ABS2HK18_9VIBR</name>
<feature type="domain" description="Bacterial sugar transferase" evidence="8">
    <location>
        <begin position="265"/>
        <end position="447"/>
    </location>
</feature>
<keyword evidence="4 7" id="KW-0812">Transmembrane</keyword>
<reference evidence="9 10" key="1">
    <citation type="submission" date="2021-02" db="EMBL/GenBank/DDBJ databases">
        <authorList>
            <person name="Park J.-S."/>
        </authorList>
    </citation>
    <scope>NUCLEOTIDE SEQUENCE [LARGE SCALE GENOMIC DNA]</scope>
    <source>
        <strain evidence="9 10">188UL20-2</strain>
    </source>
</reference>
<dbReference type="InterPro" id="IPR017475">
    <property type="entry name" value="EPS_sugar_tfrase"/>
</dbReference>
<evidence type="ECO:0000313" key="10">
    <source>
        <dbReference type="Proteomes" id="UP000809621"/>
    </source>
</evidence>
<feature type="transmembrane region" description="Helical" evidence="7">
    <location>
        <begin position="69"/>
        <end position="90"/>
    </location>
</feature>
<dbReference type="InterPro" id="IPR017464">
    <property type="entry name" value="Sugar_tfrase_EpsB_2"/>
</dbReference>
<evidence type="ECO:0000256" key="6">
    <source>
        <dbReference type="ARBA" id="ARBA00023136"/>
    </source>
</evidence>
<protein>
    <submittedName>
        <fullName evidence="9">TIGR03013 family PEP-CTERM/XrtA system glycosyltransferase</fullName>
    </submittedName>
</protein>
<keyword evidence="10" id="KW-1185">Reference proteome</keyword>
<feature type="transmembrane region" description="Helical" evidence="7">
    <location>
        <begin position="102"/>
        <end position="120"/>
    </location>
</feature>
<evidence type="ECO:0000256" key="7">
    <source>
        <dbReference type="SAM" id="Phobius"/>
    </source>
</evidence>
<comment type="similarity">
    <text evidence="2">Belongs to the bacterial sugar transferase family.</text>
</comment>
<evidence type="ECO:0000256" key="4">
    <source>
        <dbReference type="ARBA" id="ARBA00022692"/>
    </source>
</evidence>
<evidence type="ECO:0000313" key="9">
    <source>
        <dbReference type="EMBL" id="MBM7037011.1"/>
    </source>
</evidence>
<comment type="subcellular location">
    <subcellularLocation>
        <location evidence="1">Membrane</location>
        <topology evidence="1">Multi-pass membrane protein</topology>
    </subcellularLocation>
</comment>
<evidence type="ECO:0000256" key="1">
    <source>
        <dbReference type="ARBA" id="ARBA00004141"/>
    </source>
</evidence>
<dbReference type="Pfam" id="PF02397">
    <property type="entry name" value="Bac_transf"/>
    <property type="match status" value="1"/>
</dbReference>
<dbReference type="PANTHER" id="PTHR30576:SF0">
    <property type="entry name" value="UNDECAPRENYL-PHOSPHATE N-ACETYLGALACTOSAMINYL 1-PHOSPHATE TRANSFERASE-RELATED"/>
    <property type="match status" value="1"/>
</dbReference>
<dbReference type="Proteomes" id="UP000809621">
    <property type="component" value="Unassembled WGS sequence"/>
</dbReference>
<accession>A0ABS2HK18</accession>
<comment type="caution">
    <text evidence="9">The sequence shown here is derived from an EMBL/GenBank/DDBJ whole genome shotgun (WGS) entry which is preliminary data.</text>
</comment>
<dbReference type="InterPro" id="IPR003362">
    <property type="entry name" value="Bact_transf"/>
</dbReference>
<dbReference type="NCBIfam" id="TIGR03025">
    <property type="entry name" value="EPS_sugtrans"/>
    <property type="match status" value="1"/>
</dbReference>
<evidence type="ECO:0000256" key="3">
    <source>
        <dbReference type="ARBA" id="ARBA00022679"/>
    </source>
</evidence>
<sequence>MLFIIDISVVYLAFMVCAAIMKTYFPEYVLAFDQYFYIRLILVTVSIEICCIAVGLYNEKLRCGVREIASRILVSVILSYCTVASIYAITPLDKNPLLVIESIYFIIILGLFATRTALLLGDKKYIKKSKVLVLGAGKRASLINSSMKRKTDRLNFDLVGYVPLNGDCPDVDNTQPRLDITTGQLGSYCQQNDIHEVVIAADERRGTLPSKELLDCKAEGIFVNDIIDFVERETGQIAIEHINPSWAIFNQSPVKLSFSFVLNSIFNTMLSVLIFLATWPFILITIISIKIEDGLFAPVIYKQQRIGLNGRRFDIYKFRSMKIDAEKDGAKMTTKTDDRVTKVGAIIRKYRLDELPQLYNVVRGDMCFVGPRPERPEFTTSFSQDIPYYNQRNYVKPGLTGWAQLKYPYGENSKDAAEKLKFDLYYIKHRSFLLDLLILVRTSEIVLFGKGR</sequence>
<dbReference type="PANTHER" id="PTHR30576">
    <property type="entry name" value="COLANIC BIOSYNTHESIS UDP-GLUCOSE LIPID CARRIER TRANSFERASE"/>
    <property type="match status" value="1"/>
</dbReference>
<evidence type="ECO:0000256" key="5">
    <source>
        <dbReference type="ARBA" id="ARBA00022989"/>
    </source>
</evidence>
<feature type="transmembrane region" description="Helical" evidence="7">
    <location>
        <begin position="265"/>
        <end position="289"/>
    </location>
</feature>
<keyword evidence="6 7" id="KW-0472">Membrane</keyword>
<keyword evidence="5 7" id="KW-1133">Transmembrane helix</keyword>
<feature type="transmembrane region" description="Helical" evidence="7">
    <location>
        <begin position="37"/>
        <end position="57"/>
    </location>
</feature>
<dbReference type="RefSeq" id="WP_205158567.1">
    <property type="nucleotide sequence ID" value="NZ_JAFEUM010000004.1"/>
</dbReference>
<dbReference type="NCBIfam" id="TIGR03013">
    <property type="entry name" value="EpsB_2"/>
    <property type="match status" value="1"/>
</dbReference>
<feature type="transmembrane region" description="Helical" evidence="7">
    <location>
        <begin position="7"/>
        <end position="25"/>
    </location>
</feature>
<gene>
    <name evidence="9" type="ORF">JQC93_11415</name>
</gene>